<evidence type="ECO:0000256" key="1">
    <source>
        <dbReference type="ARBA" id="ARBA00001974"/>
    </source>
</evidence>
<keyword evidence="10" id="KW-1185">Reference proteome</keyword>
<comment type="pathway">
    <text evidence="2">Cofactor biosynthesis; ubiquinone biosynthesis.</text>
</comment>
<dbReference type="RefSeq" id="WP_183228200.1">
    <property type="nucleotide sequence ID" value="NZ_JACHIM010000001.1"/>
</dbReference>
<reference evidence="9 10" key="1">
    <citation type="submission" date="2020-08" db="EMBL/GenBank/DDBJ databases">
        <title>Genomic Encyclopedia of Type Strains, Phase IV (KMG-IV): sequencing the most valuable type-strain genomes for metagenomic binning, comparative biology and taxonomic classification.</title>
        <authorList>
            <person name="Goeker M."/>
        </authorList>
    </citation>
    <scope>NUCLEOTIDE SEQUENCE [LARGE SCALE GENOMIC DNA]</scope>
    <source>
        <strain evidence="9 10">DSM 28538</strain>
    </source>
</reference>
<evidence type="ECO:0000256" key="7">
    <source>
        <dbReference type="ARBA" id="ARBA00023033"/>
    </source>
</evidence>
<dbReference type="GO" id="GO:0016705">
    <property type="term" value="F:oxidoreductase activity, acting on paired donors, with incorporation or reduction of molecular oxygen"/>
    <property type="evidence" value="ECO:0007669"/>
    <property type="project" value="InterPro"/>
</dbReference>
<evidence type="ECO:0000313" key="10">
    <source>
        <dbReference type="Proteomes" id="UP000561417"/>
    </source>
</evidence>
<keyword evidence="5" id="KW-0274">FAD</keyword>
<keyword evidence="7" id="KW-0503">Monooxygenase</keyword>
<evidence type="ECO:0000256" key="6">
    <source>
        <dbReference type="ARBA" id="ARBA00023002"/>
    </source>
</evidence>
<dbReference type="GO" id="GO:0006744">
    <property type="term" value="P:ubiquinone biosynthetic process"/>
    <property type="evidence" value="ECO:0007669"/>
    <property type="project" value="UniProtKB-UniPathway"/>
</dbReference>
<comment type="caution">
    <text evidence="9">The sequence shown here is derived from an EMBL/GenBank/DDBJ whole genome shotgun (WGS) entry which is preliminary data.</text>
</comment>
<dbReference type="InterPro" id="IPR002938">
    <property type="entry name" value="FAD-bd"/>
</dbReference>
<keyword evidence="6 9" id="KW-0560">Oxidoreductase</keyword>
<evidence type="ECO:0000259" key="8">
    <source>
        <dbReference type="Pfam" id="PF01494"/>
    </source>
</evidence>
<comment type="similarity">
    <text evidence="3">Belongs to the UbiH/COQ6 family.</text>
</comment>
<dbReference type="Pfam" id="PF01494">
    <property type="entry name" value="FAD_binding_3"/>
    <property type="match status" value="1"/>
</dbReference>
<dbReference type="PANTHER" id="PTHR43876:SF7">
    <property type="entry name" value="UBIQUINONE BIOSYNTHESIS MONOOXYGENASE COQ6, MITOCHONDRIAL"/>
    <property type="match status" value="1"/>
</dbReference>
<dbReference type="AlphaFoldDB" id="A0A840NKA8"/>
<protein>
    <submittedName>
        <fullName evidence="9">2-octaprenyl-6-methoxyphenol hydroxylase</fullName>
        <ecNumber evidence="9">1.14.13.-</ecNumber>
    </submittedName>
</protein>
<comment type="cofactor">
    <cofactor evidence="1">
        <name>FAD</name>
        <dbReference type="ChEBI" id="CHEBI:57692"/>
    </cofactor>
</comment>
<gene>
    <name evidence="9" type="ORF">HNQ69_000150</name>
</gene>
<evidence type="ECO:0000313" key="9">
    <source>
        <dbReference type="EMBL" id="MBB5073046.1"/>
    </source>
</evidence>
<dbReference type="EC" id="1.14.13.-" evidence="9"/>
<dbReference type="EMBL" id="JACHIM010000001">
    <property type="protein sequence ID" value="MBB5073046.1"/>
    <property type="molecule type" value="Genomic_DNA"/>
</dbReference>
<keyword evidence="4" id="KW-0285">Flavoprotein</keyword>
<dbReference type="PRINTS" id="PR00420">
    <property type="entry name" value="RNGMNOXGNASE"/>
</dbReference>
<name>A0A840NKA8_9HYPH</name>
<sequence>MTFKTKQHKDIAIIGAGPVGMLAALSLAHKSYSVFLIGPHAHTDELRTTALMMPAIRTLQKLNIWNILKCHAAALSFIRIIDITSRIVRAPTVNFCSAEIGEEAFGYNIPNVDLNNALIESVTQTPNIVRLVSSAKSFHYQENHVCITLVDDRVIQTSLVVAADGRHSLTRAAAGIGVKQWNYPQKALVLNFSHDFSHKNTSTEFHTEQGPFTQVPLPGKRSSLVWVVSPSRAEKLLNMEAKTIAKVIEDQMQSMLGTLTLETPIQVWPLSGLIAHHFAANRTILVGEAAHVFPPIGAQGLNLGFRDVQALIDILPGKISDFNSQMIVAHYNRCRQPDIWIRSGAVHTLNSVLLSNMLPVHIMRSVGLGLLRNCSPLRNLFMRKGMYPDYGFKEIMQIFPTKTPKKYH</sequence>
<accession>A0A840NKA8</accession>
<dbReference type="SUPFAM" id="SSF51905">
    <property type="entry name" value="FAD/NAD(P)-binding domain"/>
    <property type="match status" value="1"/>
</dbReference>
<dbReference type="InterPro" id="IPR010971">
    <property type="entry name" value="UbiH/COQ6"/>
</dbReference>
<evidence type="ECO:0000256" key="2">
    <source>
        <dbReference type="ARBA" id="ARBA00004749"/>
    </source>
</evidence>
<dbReference type="UniPathway" id="UPA00232"/>
<dbReference type="GO" id="GO:0071949">
    <property type="term" value="F:FAD binding"/>
    <property type="evidence" value="ECO:0007669"/>
    <property type="project" value="InterPro"/>
</dbReference>
<feature type="domain" description="FAD-binding" evidence="8">
    <location>
        <begin position="10"/>
        <end position="337"/>
    </location>
</feature>
<dbReference type="InterPro" id="IPR036188">
    <property type="entry name" value="FAD/NAD-bd_sf"/>
</dbReference>
<evidence type="ECO:0000256" key="3">
    <source>
        <dbReference type="ARBA" id="ARBA00005349"/>
    </source>
</evidence>
<dbReference type="Proteomes" id="UP000561417">
    <property type="component" value="Unassembled WGS sequence"/>
</dbReference>
<dbReference type="Gene3D" id="3.50.50.60">
    <property type="entry name" value="FAD/NAD(P)-binding domain"/>
    <property type="match status" value="2"/>
</dbReference>
<dbReference type="GO" id="GO:0004497">
    <property type="term" value="F:monooxygenase activity"/>
    <property type="evidence" value="ECO:0007669"/>
    <property type="project" value="UniProtKB-KW"/>
</dbReference>
<dbReference type="NCBIfam" id="NF005691">
    <property type="entry name" value="PRK07494.1"/>
    <property type="match status" value="1"/>
</dbReference>
<evidence type="ECO:0000256" key="5">
    <source>
        <dbReference type="ARBA" id="ARBA00022827"/>
    </source>
</evidence>
<proteinExistence type="inferred from homology"/>
<evidence type="ECO:0000256" key="4">
    <source>
        <dbReference type="ARBA" id="ARBA00022630"/>
    </source>
</evidence>
<dbReference type="InterPro" id="IPR051205">
    <property type="entry name" value="UbiH/COQ6_monooxygenase"/>
</dbReference>
<dbReference type="NCBIfam" id="TIGR01988">
    <property type="entry name" value="Ubi-OHases"/>
    <property type="match status" value="1"/>
</dbReference>
<dbReference type="PANTHER" id="PTHR43876">
    <property type="entry name" value="UBIQUINONE BIOSYNTHESIS MONOOXYGENASE COQ6, MITOCHONDRIAL"/>
    <property type="match status" value="1"/>
</dbReference>
<organism evidence="9 10">
    <name type="scientific">Bartonella callosciuri</name>
    <dbReference type="NCBI Taxonomy" id="686223"/>
    <lineage>
        <taxon>Bacteria</taxon>
        <taxon>Pseudomonadati</taxon>
        <taxon>Pseudomonadota</taxon>
        <taxon>Alphaproteobacteria</taxon>
        <taxon>Hyphomicrobiales</taxon>
        <taxon>Bartonellaceae</taxon>
        <taxon>Bartonella</taxon>
    </lineage>
</organism>